<proteinExistence type="predicted"/>
<dbReference type="EMBL" id="MPUH01000254">
    <property type="protein sequence ID" value="OMJ84922.1"/>
    <property type="molecule type" value="Genomic_DNA"/>
</dbReference>
<evidence type="ECO:0000313" key="3">
    <source>
        <dbReference type="EMBL" id="OMJ84922.1"/>
    </source>
</evidence>
<sequence>MTLEKTLQEIKSSLKRPQIIEYERYYTHVQQEASQAYNNLHRLSNEIKLLITEKNKLEVQDLEKEVKIGKLTQELIKNRAEALECKKNSNVIPPNYGELYLENEELKRQIKEIDDDHYVFTQQVVDGLELLKEQIDKEKDENIDLRHIIKENCEKKNNEKLDVQKNKVNEIKEELEEVKRNLQRMRSYKNDEEEFEKLNEEESEGPESTPCKCIIS</sequence>
<dbReference type="Proteomes" id="UP000187209">
    <property type="component" value="Unassembled WGS sequence"/>
</dbReference>
<protein>
    <submittedName>
        <fullName evidence="3">Uncharacterized protein</fullName>
    </submittedName>
</protein>
<feature type="coiled-coil region" evidence="1">
    <location>
        <begin position="26"/>
        <end position="60"/>
    </location>
</feature>
<feature type="region of interest" description="Disordered" evidence="2">
    <location>
        <begin position="189"/>
        <end position="216"/>
    </location>
</feature>
<gene>
    <name evidence="3" type="ORF">SteCoe_13908</name>
</gene>
<evidence type="ECO:0000256" key="1">
    <source>
        <dbReference type="SAM" id="Coils"/>
    </source>
</evidence>
<evidence type="ECO:0000313" key="4">
    <source>
        <dbReference type="Proteomes" id="UP000187209"/>
    </source>
</evidence>
<evidence type="ECO:0000256" key="2">
    <source>
        <dbReference type="SAM" id="MobiDB-lite"/>
    </source>
</evidence>
<reference evidence="3 4" key="1">
    <citation type="submission" date="2016-11" db="EMBL/GenBank/DDBJ databases">
        <title>The macronuclear genome of Stentor coeruleus: a giant cell with tiny introns.</title>
        <authorList>
            <person name="Slabodnick M."/>
            <person name="Ruby J.G."/>
            <person name="Reiff S.B."/>
            <person name="Swart E.C."/>
            <person name="Gosai S."/>
            <person name="Prabakaran S."/>
            <person name="Witkowska E."/>
            <person name="Larue G.E."/>
            <person name="Fisher S."/>
            <person name="Freeman R.M."/>
            <person name="Gunawardena J."/>
            <person name="Chu W."/>
            <person name="Stover N.A."/>
            <person name="Gregory B.D."/>
            <person name="Nowacki M."/>
            <person name="Derisi J."/>
            <person name="Roy S.W."/>
            <person name="Marshall W.F."/>
            <person name="Sood P."/>
        </authorList>
    </citation>
    <scope>NUCLEOTIDE SEQUENCE [LARGE SCALE GENOMIC DNA]</scope>
    <source>
        <strain evidence="3">WM001</strain>
    </source>
</reference>
<comment type="caution">
    <text evidence="3">The sequence shown here is derived from an EMBL/GenBank/DDBJ whole genome shotgun (WGS) entry which is preliminary data.</text>
</comment>
<organism evidence="3 4">
    <name type="scientific">Stentor coeruleus</name>
    <dbReference type="NCBI Taxonomy" id="5963"/>
    <lineage>
        <taxon>Eukaryota</taxon>
        <taxon>Sar</taxon>
        <taxon>Alveolata</taxon>
        <taxon>Ciliophora</taxon>
        <taxon>Postciliodesmatophora</taxon>
        <taxon>Heterotrichea</taxon>
        <taxon>Heterotrichida</taxon>
        <taxon>Stentoridae</taxon>
        <taxon>Stentor</taxon>
    </lineage>
</organism>
<keyword evidence="1" id="KW-0175">Coiled coil</keyword>
<feature type="compositionally biased region" description="Acidic residues" evidence="2">
    <location>
        <begin position="191"/>
        <end position="205"/>
    </location>
</feature>
<keyword evidence="4" id="KW-1185">Reference proteome</keyword>
<name>A0A1R2C7C5_9CILI</name>
<dbReference type="AlphaFoldDB" id="A0A1R2C7C5"/>
<accession>A0A1R2C7C5</accession>